<dbReference type="InParanoid" id="A0A0C3CJY1"/>
<keyword evidence="2" id="KW-1185">Reference proteome</keyword>
<sequence length="117" mass="12675">MAASFYWLSGSGCLMADDGGLVDEGKMTSEEREIHGVYLQSGDTQDRGSLAEEFKQVTQPLLAIEAGIQAAVKATCISVPGDVRHLCRAMEMSWRVTELGDKGGRWEVLPDGLTVKN</sequence>
<dbReference type="EMBL" id="KN832879">
    <property type="protein sequence ID" value="KIM99243.1"/>
    <property type="molecule type" value="Genomic_DNA"/>
</dbReference>
<evidence type="ECO:0000313" key="2">
    <source>
        <dbReference type="Proteomes" id="UP000054321"/>
    </source>
</evidence>
<dbReference type="Proteomes" id="UP000054321">
    <property type="component" value="Unassembled WGS sequence"/>
</dbReference>
<evidence type="ECO:0000313" key="1">
    <source>
        <dbReference type="EMBL" id="KIM99243.1"/>
    </source>
</evidence>
<accession>A0A0C3CJY1</accession>
<dbReference type="AlphaFoldDB" id="A0A0C3CJY1"/>
<name>A0A0C3CJY1_OIDMZ</name>
<dbReference type="HOGENOM" id="CLU_2085470_0_0_1"/>
<protein>
    <submittedName>
        <fullName evidence="1">Uncharacterized protein</fullName>
    </submittedName>
</protein>
<reference evidence="1 2" key="1">
    <citation type="submission" date="2014-04" db="EMBL/GenBank/DDBJ databases">
        <authorList>
            <consortium name="DOE Joint Genome Institute"/>
            <person name="Kuo A."/>
            <person name="Martino E."/>
            <person name="Perotto S."/>
            <person name="Kohler A."/>
            <person name="Nagy L.G."/>
            <person name="Floudas D."/>
            <person name="Copeland A."/>
            <person name="Barry K.W."/>
            <person name="Cichocki N."/>
            <person name="Veneault-Fourrey C."/>
            <person name="LaButti K."/>
            <person name="Lindquist E.A."/>
            <person name="Lipzen A."/>
            <person name="Lundell T."/>
            <person name="Morin E."/>
            <person name="Murat C."/>
            <person name="Sun H."/>
            <person name="Tunlid A."/>
            <person name="Henrissat B."/>
            <person name="Grigoriev I.V."/>
            <person name="Hibbett D.S."/>
            <person name="Martin F."/>
            <person name="Nordberg H.P."/>
            <person name="Cantor M.N."/>
            <person name="Hua S.X."/>
        </authorList>
    </citation>
    <scope>NUCLEOTIDE SEQUENCE [LARGE SCALE GENOMIC DNA]</scope>
    <source>
        <strain evidence="1 2">Zn</strain>
    </source>
</reference>
<proteinExistence type="predicted"/>
<gene>
    <name evidence="1" type="ORF">OIDMADRAFT_30862</name>
</gene>
<reference evidence="2" key="2">
    <citation type="submission" date="2015-01" db="EMBL/GenBank/DDBJ databases">
        <title>Evolutionary Origins and Diversification of the Mycorrhizal Mutualists.</title>
        <authorList>
            <consortium name="DOE Joint Genome Institute"/>
            <consortium name="Mycorrhizal Genomics Consortium"/>
            <person name="Kohler A."/>
            <person name="Kuo A."/>
            <person name="Nagy L.G."/>
            <person name="Floudas D."/>
            <person name="Copeland A."/>
            <person name="Barry K.W."/>
            <person name="Cichocki N."/>
            <person name="Veneault-Fourrey C."/>
            <person name="LaButti K."/>
            <person name="Lindquist E.A."/>
            <person name="Lipzen A."/>
            <person name="Lundell T."/>
            <person name="Morin E."/>
            <person name="Murat C."/>
            <person name="Riley R."/>
            <person name="Ohm R."/>
            <person name="Sun H."/>
            <person name="Tunlid A."/>
            <person name="Henrissat B."/>
            <person name="Grigoriev I.V."/>
            <person name="Hibbett D.S."/>
            <person name="Martin F."/>
        </authorList>
    </citation>
    <scope>NUCLEOTIDE SEQUENCE [LARGE SCALE GENOMIC DNA]</scope>
    <source>
        <strain evidence="2">Zn</strain>
    </source>
</reference>
<organism evidence="1 2">
    <name type="scientific">Oidiodendron maius (strain Zn)</name>
    <dbReference type="NCBI Taxonomy" id="913774"/>
    <lineage>
        <taxon>Eukaryota</taxon>
        <taxon>Fungi</taxon>
        <taxon>Dikarya</taxon>
        <taxon>Ascomycota</taxon>
        <taxon>Pezizomycotina</taxon>
        <taxon>Leotiomycetes</taxon>
        <taxon>Leotiomycetes incertae sedis</taxon>
        <taxon>Myxotrichaceae</taxon>
        <taxon>Oidiodendron</taxon>
    </lineage>
</organism>